<gene>
    <name evidence="2" type="ORF">Cboi02_000411700</name>
</gene>
<accession>A0A9W6WJA1</accession>
<sequence>MSSEEVLDISNTSAIPQEDEEQIIKPGEQSETQPETQPVNESVPEPTPQSEEQPETQPKKQPTNEPVSEPTHQFQENTTEPTLESSPESLEEITSYPIINIINSINIEKSPISINDLKLTLNQNIVNFNSKNTNKINSSNLNNYLNRELIPSLLHKLSLKSSKFKYLINITSITNTDTENENDNISLLNIQGNYWDDDTDGSIVTDIKINDNLQLKLNLTFIYI</sequence>
<feature type="region of interest" description="Disordered" evidence="1">
    <location>
        <begin position="1"/>
        <end position="89"/>
    </location>
</feature>
<name>A0A9W6WJA1_CANBO</name>
<evidence type="ECO:0000313" key="2">
    <source>
        <dbReference type="EMBL" id="GME73629.1"/>
    </source>
</evidence>
<dbReference type="AlphaFoldDB" id="A0A9W6WJA1"/>
<evidence type="ECO:0000256" key="1">
    <source>
        <dbReference type="SAM" id="MobiDB-lite"/>
    </source>
</evidence>
<protein>
    <submittedName>
        <fullName evidence="2">Unnamed protein product</fullName>
    </submittedName>
</protein>
<feature type="compositionally biased region" description="Polar residues" evidence="1">
    <location>
        <begin position="1"/>
        <end position="15"/>
    </location>
</feature>
<feature type="compositionally biased region" description="Low complexity" evidence="1">
    <location>
        <begin position="48"/>
        <end position="63"/>
    </location>
</feature>
<proteinExistence type="predicted"/>
<keyword evidence="3" id="KW-1185">Reference proteome</keyword>
<feature type="compositionally biased region" description="Low complexity" evidence="1">
    <location>
        <begin position="78"/>
        <end position="89"/>
    </location>
</feature>
<organism evidence="2 3">
    <name type="scientific">Candida boidinii</name>
    <name type="common">Yeast</name>
    <dbReference type="NCBI Taxonomy" id="5477"/>
    <lineage>
        <taxon>Eukaryota</taxon>
        <taxon>Fungi</taxon>
        <taxon>Dikarya</taxon>
        <taxon>Ascomycota</taxon>
        <taxon>Saccharomycotina</taxon>
        <taxon>Pichiomycetes</taxon>
        <taxon>Pichiales</taxon>
        <taxon>Pichiaceae</taxon>
        <taxon>Ogataea</taxon>
        <taxon>Ogataea/Candida clade</taxon>
    </lineage>
</organism>
<comment type="caution">
    <text evidence="2">The sequence shown here is derived from an EMBL/GenBank/DDBJ whole genome shotgun (WGS) entry which is preliminary data.</text>
</comment>
<reference evidence="2" key="1">
    <citation type="submission" date="2023-04" db="EMBL/GenBank/DDBJ databases">
        <title>Candida boidinii NBRC 10035.</title>
        <authorList>
            <person name="Ichikawa N."/>
            <person name="Sato H."/>
            <person name="Tonouchi N."/>
        </authorList>
    </citation>
    <scope>NUCLEOTIDE SEQUENCE</scope>
    <source>
        <strain evidence="2">NBRC 10035</strain>
    </source>
</reference>
<evidence type="ECO:0000313" key="3">
    <source>
        <dbReference type="Proteomes" id="UP001165120"/>
    </source>
</evidence>
<feature type="compositionally biased region" description="Polar residues" evidence="1">
    <location>
        <begin position="64"/>
        <end position="77"/>
    </location>
</feature>
<dbReference type="EMBL" id="BSXN01001571">
    <property type="protein sequence ID" value="GME73629.1"/>
    <property type="molecule type" value="Genomic_DNA"/>
</dbReference>
<feature type="compositionally biased region" description="Polar residues" evidence="1">
    <location>
        <begin position="29"/>
        <end position="40"/>
    </location>
</feature>
<dbReference type="Proteomes" id="UP001165120">
    <property type="component" value="Unassembled WGS sequence"/>
</dbReference>